<comment type="caution">
    <text evidence="1">The sequence shown here is derived from an EMBL/GenBank/DDBJ whole genome shotgun (WGS) entry which is preliminary data.</text>
</comment>
<organism evidence="1 2">
    <name type="scientific">Aeromonas veronii</name>
    <dbReference type="NCBI Taxonomy" id="654"/>
    <lineage>
        <taxon>Bacteria</taxon>
        <taxon>Pseudomonadati</taxon>
        <taxon>Pseudomonadota</taxon>
        <taxon>Gammaproteobacteria</taxon>
        <taxon>Aeromonadales</taxon>
        <taxon>Aeromonadaceae</taxon>
        <taxon>Aeromonas</taxon>
    </lineage>
</organism>
<protein>
    <recommendedName>
        <fullName evidence="3">Fimbrial-type adhesion domain-containing protein</fullName>
    </recommendedName>
</protein>
<dbReference type="AlphaFoldDB" id="A0A3A9IHB4"/>
<dbReference type="RefSeq" id="WP_120416312.1">
    <property type="nucleotide sequence ID" value="NZ_RAWX01000007.1"/>
</dbReference>
<accession>A0A3A9IHB4</accession>
<dbReference type="Proteomes" id="UP000281725">
    <property type="component" value="Unassembled WGS sequence"/>
</dbReference>
<name>A0A3A9IHB4_AERVE</name>
<gene>
    <name evidence="1" type="ORF">D6R50_23045</name>
</gene>
<dbReference type="EMBL" id="RAWX01000007">
    <property type="protein sequence ID" value="RKJ84526.1"/>
    <property type="molecule type" value="Genomic_DNA"/>
</dbReference>
<sequence>MLIDHAGLTPSRAVALLGESPKESGLQQRQYTYVVRHAQQNITQGLEACPTIRIPDARSANPRVRVMGFVAGEYADGVADVPFGPVTWLPQRIGVEFIYDRVASPVAIKTTPSVLECGNVAGTETRVCNRGFVVEQANGSALPSGRLSFSVAPTAMTGNPTVAKLGGAGTLQVMANGSPVPLDGTTWAGDVTQNPSFVPRITGTGAEMGGKSLNITTTFTAN</sequence>
<evidence type="ECO:0000313" key="2">
    <source>
        <dbReference type="Proteomes" id="UP000281725"/>
    </source>
</evidence>
<evidence type="ECO:0000313" key="1">
    <source>
        <dbReference type="EMBL" id="RKJ84526.1"/>
    </source>
</evidence>
<proteinExistence type="predicted"/>
<evidence type="ECO:0008006" key="3">
    <source>
        <dbReference type="Google" id="ProtNLM"/>
    </source>
</evidence>
<reference evidence="1 2" key="1">
    <citation type="submission" date="2018-09" db="EMBL/GenBank/DDBJ databases">
        <title>Genome sequencing of Aeromonas veronii MS-17-88.</title>
        <authorList>
            <person name="Tekedar H.C."/>
            <person name="Arick M.A."/>
            <person name="Hsu C.-Y."/>
            <person name="Thrash A."/>
            <person name="Karsi A."/>
            <person name="Lawrence M.L."/>
            <person name="Abdelhamed H."/>
        </authorList>
    </citation>
    <scope>NUCLEOTIDE SEQUENCE [LARGE SCALE GENOMIC DNA]</scope>
    <source>
        <strain evidence="1 2">MS 17-88</strain>
    </source>
</reference>